<dbReference type="OrthoDB" id="571625at2"/>
<dbReference type="KEGG" id="amr:AM1_1991"/>
<keyword evidence="2" id="KW-1185">Reference proteome</keyword>
<dbReference type="Proteomes" id="UP000000268">
    <property type="component" value="Chromosome"/>
</dbReference>
<dbReference type="RefSeq" id="WP_012162505.1">
    <property type="nucleotide sequence ID" value="NC_009925.1"/>
</dbReference>
<accession>B0CFI9</accession>
<evidence type="ECO:0000313" key="2">
    <source>
        <dbReference type="Proteomes" id="UP000000268"/>
    </source>
</evidence>
<sequence>MMQDTEQSLKLLGYDRRWLVYGFLSLEELACQHETFESSDDQNAEHYRYASFLRILDRHLFLANEELAQYIELAVLDPDQAMAGAALANLLTGHRLSQDQVEHIATHSAFQSDGHQRLVRRRRLTLAIETGPISDELVKRCLASKDRMVQESLIVAKEITRQQLDRLVHEGCNSAVRNRARQQQSISDAEL</sequence>
<gene>
    <name evidence="1" type="ordered locus">AM1_1991</name>
</gene>
<name>B0CFI9_ACAM1</name>
<dbReference type="HOGENOM" id="CLU_1418763_0_0_3"/>
<dbReference type="eggNOG" id="ENOG50336XE">
    <property type="taxonomic scope" value="Bacteria"/>
</dbReference>
<protein>
    <submittedName>
        <fullName evidence="1">Uncharacterized protein</fullName>
    </submittedName>
</protein>
<evidence type="ECO:0000313" key="1">
    <source>
        <dbReference type="EMBL" id="ABW27008.1"/>
    </source>
</evidence>
<dbReference type="AlphaFoldDB" id="B0CFI9"/>
<proteinExistence type="predicted"/>
<organism evidence="1 2">
    <name type="scientific">Acaryochloris marina (strain MBIC 11017)</name>
    <dbReference type="NCBI Taxonomy" id="329726"/>
    <lineage>
        <taxon>Bacteria</taxon>
        <taxon>Bacillati</taxon>
        <taxon>Cyanobacteriota</taxon>
        <taxon>Cyanophyceae</taxon>
        <taxon>Acaryochloridales</taxon>
        <taxon>Acaryochloridaceae</taxon>
        <taxon>Acaryochloris</taxon>
    </lineage>
</organism>
<dbReference type="EMBL" id="CP000828">
    <property type="protein sequence ID" value="ABW27008.1"/>
    <property type="molecule type" value="Genomic_DNA"/>
</dbReference>
<reference evidence="1 2" key="1">
    <citation type="journal article" date="2008" name="Proc. Natl. Acad. Sci. U.S.A.">
        <title>Niche adaptation and genome expansion in the chlorophyll d-producing cyanobacterium Acaryochloris marina.</title>
        <authorList>
            <person name="Swingley W.D."/>
            <person name="Chen M."/>
            <person name="Cheung P.C."/>
            <person name="Conrad A.L."/>
            <person name="Dejesa L.C."/>
            <person name="Hao J."/>
            <person name="Honchak B.M."/>
            <person name="Karbach L.E."/>
            <person name="Kurdoglu A."/>
            <person name="Lahiri S."/>
            <person name="Mastrian S.D."/>
            <person name="Miyashita H."/>
            <person name="Page L."/>
            <person name="Ramakrishna P."/>
            <person name="Satoh S."/>
            <person name="Sattley W.M."/>
            <person name="Shimada Y."/>
            <person name="Taylor H.L."/>
            <person name="Tomo T."/>
            <person name="Tsuchiya T."/>
            <person name="Wang Z.T."/>
            <person name="Raymond J."/>
            <person name="Mimuro M."/>
            <person name="Blankenship R.E."/>
            <person name="Touchman J.W."/>
        </authorList>
    </citation>
    <scope>NUCLEOTIDE SEQUENCE [LARGE SCALE GENOMIC DNA]</scope>
    <source>
        <strain evidence="2">MBIC 11017</strain>
    </source>
</reference>